<dbReference type="RefSeq" id="WP_341376108.1">
    <property type="nucleotide sequence ID" value="NZ_JBBUTF010000022.1"/>
</dbReference>
<dbReference type="InterPro" id="IPR003689">
    <property type="entry name" value="ZIP"/>
</dbReference>
<evidence type="ECO:0000313" key="10">
    <source>
        <dbReference type="Proteomes" id="UP001368500"/>
    </source>
</evidence>
<evidence type="ECO:0000256" key="2">
    <source>
        <dbReference type="ARBA" id="ARBA00006939"/>
    </source>
</evidence>
<keyword evidence="6 8" id="KW-1133">Transmembrane helix</keyword>
<dbReference type="Proteomes" id="UP001368500">
    <property type="component" value="Unassembled WGS sequence"/>
</dbReference>
<comment type="similarity">
    <text evidence="2">Belongs to the ZIP transporter (TC 2.A.5) family.</text>
</comment>
<reference evidence="9 10" key="1">
    <citation type="submission" date="2024-04" db="EMBL/GenBank/DDBJ databases">
        <title>Novel species of the genus Ideonella isolated from streams.</title>
        <authorList>
            <person name="Lu H."/>
        </authorList>
    </citation>
    <scope>NUCLEOTIDE SEQUENCE [LARGE SCALE GENOMIC DNA]</scope>
    <source>
        <strain evidence="9 10">BYS139W</strain>
    </source>
</reference>
<keyword evidence="7 8" id="KW-0472">Membrane</keyword>
<evidence type="ECO:0000256" key="6">
    <source>
        <dbReference type="ARBA" id="ARBA00022989"/>
    </source>
</evidence>
<protein>
    <submittedName>
        <fullName evidence="9">ZIP family metal transporter</fullName>
    </submittedName>
</protein>
<dbReference type="EMBL" id="JBBUTF010000022">
    <property type="protein sequence ID" value="MEK8028321.1"/>
    <property type="molecule type" value="Genomic_DNA"/>
</dbReference>
<evidence type="ECO:0000256" key="8">
    <source>
        <dbReference type="SAM" id="Phobius"/>
    </source>
</evidence>
<keyword evidence="3" id="KW-1003">Cell membrane</keyword>
<evidence type="ECO:0000256" key="5">
    <source>
        <dbReference type="ARBA" id="ARBA00022833"/>
    </source>
</evidence>
<evidence type="ECO:0000256" key="7">
    <source>
        <dbReference type="ARBA" id="ARBA00023136"/>
    </source>
</evidence>
<comment type="subcellular location">
    <subcellularLocation>
        <location evidence="1">Cell membrane</location>
        <topology evidence="1">Multi-pass membrane protein</topology>
    </subcellularLocation>
</comment>
<feature type="transmembrane region" description="Helical" evidence="8">
    <location>
        <begin position="40"/>
        <end position="61"/>
    </location>
</feature>
<comment type="caution">
    <text evidence="9">The sequence shown here is derived from an EMBL/GenBank/DDBJ whole genome shotgun (WGS) entry which is preliminary data.</text>
</comment>
<evidence type="ECO:0000256" key="4">
    <source>
        <dbReference type="ARBA" id="ARBA00022692"/>
    </source>
</evidence>
<gene>
    <name evidence="9" type="ORF">AACH11_20365</name>
</gene>
<feature type="transmembrane region" description="Helical" evidence="8">
    <location>
        <begin position="101"/>
        <end position="124"/>
    </location>
</feature>
<feature type="transmembrane region" description="Helical" evidence="8">
    <location>
        <begin position="241"/>
        <end position="262"/>
    </location>
</feature>
<name>A0ABU9BF65_9BURK</name>
<evidence type="ECO:0000313" key="9">
    <source>
        <dbReference type="EMBL" id="MEK8028321.1"/>
    </source>
</evidence>
<dbReference type="Pfam" id="PF02535">
    <property type="entry name" value="Zip"/>
    <property type="match status" value="1"/>
</dbReference>
<accession>A0ABU9BF65</accession>
<organism evidence="9 10">
    <name type="scientific">Pseudaquabacterium rugosum</name>
    <dbReference type="NCBI Taxonomy" id="2984194"/>
    <lineage>
        <taxon>Bacteria</taxon>
        <taxon>Pseudomonadati</taxon>
        <taxon>Pseudomonadota</taxon>
        <taxon>Betaproteobacteria</taxon>
        <taxon>Burkholderiales</taxon>
        <taxon>Sphaerotilaceae</taxon>
        <taxon>Pseudaquabacterium</taxon>
    </lineage>
</organism>
<dbReference type="PANTHER" id="PTHR11040:SF211">
    <property type="entry name" value="ZINC TRANSPORTER ZIP11"/>
    <property type="match status" value="1"/>
</dbReference>
<feature type="transmembrane region" description="Helical" evidence="8">
    <location>
        <begin position="152"/>
        <end position="176"/>
    </location>
</feature>
<feature type="transmembrane region" description="Helical" evidence="8">
    <location>
        <begin position="211"/>
        <end position="235"/>
    </location>
</feature>
<feature type="transmembrane region" description="Helical" evidence="8">
    <location>
        <begin position="68"/>
        <end position="89"/>
    </location>
</feature>
<keyword evidence="5" id="KW-0862">Zinc</keyword>
<sequence>MSGRSLLPRQWIGLSICLAGLWVTLAPLWAQATAVDVRHALLLSSGAALATALGVLPMLLLRAPSRQMLDVLLGFGAGVMLAASAWSLILPALQMVRGPSAFGAGGAVGVLLALLAGGFTLMALERVLPHQHQPDGGRPAVGGAELPWRRSLLFVLAIVLHNLPEGLALGVAAVGLTEGQASALGIGIALQDVPEGLLVALALWQAGMARWRAAVIGAVSGLVEPLAAVVAALALAPAQAALPAALAFAAGAMLFVVSHEVIPESHRQGHERSATTGLLLGFVLMTALDHLLA</sequence>
<keyword evidence="10" id="KW-1185">Reference proteome</keyword>
<keyword evidence="4 8" id="KW-0812">Transmembrane</keyword>
<evidence type="ECO:0000256" key="1">
    <source>
        <dbReference type="ARBA" id="ARBA00004651"/>
    </source>
</evidence>
<proteinExistence type="inferred from homology"/>
<dbReference type="PANTHER" id="PTHR11040">
    <property type="entry name" value="ZINC/IRON TRANSPORTER"/>
    <property type="match status" value="1"/>
</dbReference>
<evidence type="ECO:0000256" key="3">
    <source>
        <dbReference type="ARBA" id="ARBA00022475"/>
    </source>
</evidence>